<dbReference type="SUPFAM" id="SSF55811">
    <property type="entry name" value="Nudix"/>
    <property type="match status" value="1"/>
</dbReference>
<evidence type="ECO:0000259" key="1">
    <source>
        <dbReference type="PROSITE" id="PS51462"/>
    </source>
</evidence>
<evidence type="ECO:0000313" key="3">
    <source>
        <dbReference type="Proteomes" id="UP000077856"/>
    </source>
</evidence>
<organism evidence="2 3">
    <name type="scientific">Cytobacillus oceanisediminis 2691</name>
    <dbReference type="NCBI Taxonomy" id="1196031"/>
    <lineage>
        <taxon>Bacteria</taxon>
        <taxon>Bacillati</taxon>
        <taxon>Bacillota</taxon>
        <taxon>Bacilli</taxon>
        <taxon>Bacillales</taxon>
        <taxon>Bacillaceae</taxon>
        <taxon>Cytobacillus</taxon>
    </lineage>
</organism>
<feature type="domain" description="Nudix hydrolase" evidence="1">
    <location>
        <begin position="27"/>
        <end position="167"/>
    </location>
</feature>
<dbReference type="AlphaFoldDB" id="A0A160MD13"/>
<dbReference type="KEGG" id="bon:A361_17590"/>
<gene>
    <name evidence="2" type="ORF">A361_17590</name>
</gene>
<dbReference type="Gene3D" id="3.90.79.10">
    <property type="entry name" value="Nucleoside Triphosphate Pyrophosphohydrolase"/>
    <property type="match status" value="1"/>
</dbReference>
<keyword evidence="2" id="KW-0378">Hydrolase</keyword>
<dbReference type="CDD" id="cd02883">
    <property type="entry name" value="NUDIX_Hydrolase"/>
    <property type="match status" value="1"/>
</dbReference>
<proteinExistence type="predicted"/>
<dbReference type="eggNOG" id="COG0494">
    <property type="taxonomic scope" value="Bacteria"/>
</dbReference>
<reference evidence="2 3" key="1">
    <citation type="submission" date="2016-04" db="EMBL/GenBank/DDBJ databases">
        <title>Complete genome sequence of Bacillus oceanisediminis strain 2691.</title>
        <authorList>
            <person name="Jeong H."/>
            <person name="Kim H.J."/>
            <person name="Lee D.-W."/>
        </authorList>
    </citation>
    <scope>NUCLEOTIDE SEQUENCE [LARGE SCALE GENOMIC DNA]</scope>
    <source>
        <strain evidence="2 3">2691</strain>
    </source>
</reference>
<accession>A0A160MD13</accession>
<sequence>MTAAYVDWGGARIKLTWKEAAYLPEREFITSAHGFCFLEGKVLLVNLQNRGWDIPGGHIEKGESPKQCFKREAMEEGYAEGQCTQLGYIIVDHSENLQWTESSVYPKIGYQVFYHMEIERMYDFEARYESSERKLVDPLQITEFCKGWHETLAEALNSAMKRSSSIL</sequence>
<name>A0A160MD13_9BACI</name>
<dbReference type="Pfam" id="PF00293">
    <property type="entry name" value="NUDIX"/>
    <property type="match status" value="1"/>
</dbReference>
<dbReference type="Proteomes" id="UP000077856">
    <property type="component" value="Chromosome"/>
</dbReference>
<dbReference type="RefSeq" id="WP_009333596.1">
    <property type="nucleotide sequence ID" value="NZ_CP015506.1"/>
</dbReference>
<dbReference type="GO" id="GO:0016787">
    <property type="term" value="F:hydrolase activity"/>
    <property type="evidence" value="ECO:0007669"/>
    <property type="project" value="UniProtKB-KW"/>
</dbReference>
<protein>
    <submittedName>
        <fullName evidence="2">NUDIX hydrolase</fullName>
    </submittedName>
</protein>
<dbReference type="InterPro" id="IPR000086">
    <property type="entry name" value="NUDIX_hydrolase_dom"/>
</dbReference>
<dbReference type="EMBL" id="CP015506">
    <property type="protein sequence ID" value="AND40886.1"/>
    <property type="molecule type" value="Genomic_DNA"/>
</dbReference>
<dbReference type="InterPro" id="IPR015797">
    <property type="entry name" value="NUDIX_hydrolase-like_dom_sf"/>
</dbReference>
<evidence type="ECO:0000313" key="2">
    <source>
        <dbReference type="EMBL" id="AND40886.1"/>
    </source>
</evidence>
<dbReference type="STRING" id="1196031.A361_17590"/>
<dbReference type="PROSITE" id="PS51462">
    <property type="entry name" value="NUDIX"/>
    <property type="match status" value="1"/>
</dbReference>